<evidence type="ECO:0000313" key="3">
    <source>
        <dbReference type="Proteomes" id="UP001236652"/>
    </source>
</evidence>
<organism evidence="2 3">
    <name type="scientific">Pontibacillus chungwhensis</name>
    <dbReference type="NCBI Taxonomy" id="265426"/>
    <lineage>
        <taxon>Bacteria</taxon>
        <taxon>Bacillati</taxon>
        <taxon>Bacillota</taxon>
        <taxon>Bacilli</taxon>
        <taxon>Bacillales</taxon>
        <taxon>Bacillaceae</taxon>
        <taxon>Pontibacillus</taxon>
    </lineage>
</organism>
<dbReference type="EMBL" id="CP126446">
    <property type="protein sequence ID" value="WIF99517.1"/>
    <property type="molecule type" value="Genomic_DNA"/>
</dbReference>
<sequence>MMIGLRVKEKDGMVVLKWMLSEVKIPKAHILEVVSDETYGGKDVQALRMGFPYATTERYLLKTTEQNYLLYTGDHHLKKRIEEIVKG</sequence>
<evidence type="ECO:0000259" key="1">
    <source>
        <dbReference type="Pfam" id="PF23491"/>
    </source>
</evidence>
<proteinExistence type="predicted"/>
<dbReference type="InterPro" id="IPR055365">
    <property type="entry name" value="PH_SunI-like"/>
</dbReference>
<protein>
    <recommendedName>
        <fullName evidence="1">Sublancin immunity protein SunI-like PH domain-containing protein</fullName>
    </recommendedName>
</protein>
<reference evidence="2 3" key="1">
    <citation type="submission" date="2023-05" db="EMBL/GenBank/DDBJ databases">
        <title>Comparative genomics reveals the evidence of polycyclic aromatic hydrocarbons degradation in moderately halophilic genus Pontibacillus.</title>
        <authorList>
            <person name="Yang H."/>
            <person name="Qian Z."/>
        </authorList>
    </citation>
    <scope>NUCLEOTIDE SEQUENCE [LARGE SCALE GENOMIC DNA]</scope>
    <source>
        <strain evidence="3">HN14</strain>
    </source>
</reference>
<dbReference type="RefSeq" id="WP_231415784.1">
    <property type="nucleotide sequence ID" value="NZ_CP126446.1"/>
</dbReference>
<accession>A0ABY8V151</accession>
<evidence type="ECO:0000313" key="2">
    <source>
        <dbReference type="EMBL" id="WIF99517.1"/>
    </source>
</evidence>
<keyword evidence="3" id="KW-1185">Reference proteome</keyword>
<gene>
    <name evidence="2" type="ORF">QNI29_07625</name>
</gene>
<name>A0ABY8V151_9BACI</name>
<dbReference type="Proteomes" id="UP001236652">
    <property type="component" value="Chromosome"/>
</dbReference>
<dbReference type="Pfam" id="PF23491">
    <property type="entry name" value="bPH_8"/>
    <property type="match status" value="1"/>
</dbReference>
<feature type="domain" description="Sublancin immunity protein SunI-like PH" evidence="1">
    <location>
        <begin position="4"/>
        <end position="82"/>
    </location>
</feature>